<proteinExistence type="predicted"/>
<dbReference type="EMBL" id="LAZR01000724">
    <property type="protein sequence ID" value="KKN59513.1"/>
    <property type="molecule type" value="Genomic_DNA"/>
</dbReference>
<protein>
    <submittedName>
        <fullName evidence="2">Uncharacterized protein</fullName>
    </submittedName>
</protein>
<evidence type="ECO:0000256" key="1">
    <source>
        <dbReference type="SAM" id="MobiDB-lite"/>
    </source>
</evidence>
<evidence type="ECO:0000313" key="2">
    <source>
        <dbReference type="EMBL" id="KKN59513.1"/>
    </source>
</evidence>
<dbReference type="AlphaFoldDB" id="A0A0F9V0Y1"/>
<accession>A0A0F9V0Y1</accession>
<sequence length="74" mass="8523">MVVQQKAKTEKRKCPPHYFIVGSDNIGHCKYCPEERNFMELLRRTGVFVVEGKRGAKKATTGKKRGRKKKEDQA</sequence>
<reference evidence="2" key="1">
    <citation type="journal article" date="2015" name="Nature">
        <title>Complex archaea that bridge the gap between prokaryotes and eukaryotes.</title>
        <authorList>
            <person name="Spang A."/>
            <person name="Saw J.H."/>
            <person name="Jorgensen S.L."/>
            <person name="Zaremba-Niedzwiedzka K."/>
            <person name="Martijn J."/>
            <person name="Lind A.E."/>
            <person name="van Eijk R."/>
            <person name="Schleper C."/>
            <person name="Guy L."/>
            <person name="Ettema T.J."/>
        </authorList>
    </citation>
    <scope>NUCLEOTIDE SEQUENCE</scope>
</reference>
<feature type="region of interest" description="Disordered" evidence="1">
    <location>
        <begin position="53"/>
        <end position="74"/>
    </location>
</feature>
<gene>
    <name evidence="2" type="ORF">LCGC14_0541270</name>
</gene>
<comment type="caution">
    <text evidence="2">The sequence shown here is derived from an EMBL/GenBank/DDBJ whole genome shotgun (WGS) entry which is preliminary data.</text>
</comment>
<name>A0A0F9V0Y1_9ZZZZ</name>
<feature type="compositionally biased region" description="Basic residues" evidence="1">
    <location>
        <begin position="55"/>
        <end position="68"/>
    </location>
</feature>
<organism evidence="2">
    <name type="scientific">marine sediment metagenome</name>
    <dbReference type="NCBI Taxonomy" id="412755"/>
    <lineage>
        <taxon>unclassified sequences</taxon>
        <taxon>metagenomes</taxon>
        <taxon>ecological metagenomes</taxon>
    </lineage>
</organism>